<evidence type="ECO:0000256" key="3">
    <source>
        <dbReference type="ARBA" id="ARBA00022763"/>
    </source>
</evidence>
<dbReference type="EMBL" id="FUWJ01000010">
    <property type="protein sequence ID" value="SKA32186.1"/>
    <property type="molecule type" value="Genomic_DNA"/>
</dbReference>
<dbReference type="PROSITE" id="PS51217">
    <property type="entry name" value="UVRD_HELICASE_CTER"/>
    <property type="match status" value="1"/>
</dbReference>
<feature type="compositionally biased region" description="Pro residues" evidence="16">
    <location>
        <begin position="949"/>
        <end position="963"/>
    </location>
</feature>
<dbReference type="GO" id="GO:0003677">
    <property type="term" value="F:DNA binding"/>
    <property type="evidence" value="ECO:0007669"/>
    <property type="project" value="UniProtKB-KW"/>
</dbReference>
<keyword evidence="4 15" id="KW-0378">Hydrolase</keyword>
<dbReference type="RefSeq" id="WP_085936922.1">
    <property type="nucleotide sequence ID" value="NZ_FUWJ01000010.1"/>
</dbReference>
<comment type="catalytic activity">
    <reaction evidence="14">
        <text>ATP + H2O = ADP + phosphate + H(+)</text>
        <dbReference type="Rhea" id="RHEA:13065"/>
        <dbReference type="ChEBI" id="CHEBI:15377"/>
        <dbReference type="ChEBI" id="CHEBI:15378"/>
        <dbReference type="ChEBI" id="CHEBI:30616"/>
        <dbReference type="ChEBI" id="CHEBI:43474"/>
        <dbReference type="ChEBI" id="CHEBI:456216"/>
        <dbReference type="EC" id="5.6.2.4"/>
    </reaction>
</comment>
<dbReference type="InterPro" id="IPR014151">
    <property type="entry name" value="DNA_helicase_AddA"/>
</dbReference>
<dbReference type="InterPro" id="IPR014017">
    <property type="entry name" value="DNA_helicase_UvrD-like_C"/>
</dbReference>
<evidence type="ECO:0000256" key="5">
    <source>
        <dbReference type="ARBA" id="ARBA00022806"/>
    </source>
</evidence>
<evidence type="ECO:0000259" key="17">
    <source>
        <dbReference type="PROSITE" id="PS51198"/>
    </source>
</evidence>
<keyword evidence="5 15" id="KW-0347">Helicase</keyword>
<protein>
    <recommendedName>
        <fullName evidence="12">DNA 3'-5' helicase</fullName>
        <ecNumber evidence="12">5.6.2.4</ecNumber>
    </recommendedName>
    <alternativeName>
        <fullName evidence="13">DNA 3'-5' helicase II</fullName>
    </alternativeName>
</protein>
<sequence length="1160" mass="127878">MSDTLLLATTAQRTATTPDRSAWVEANAGTGKTKVLTERVMRLLLAGVRPERILCLTFTKAAAAEMRNRLAGQLGGWAMADPVVLDEQIEKLIDQEPEPGQRITARRLFARVLDAPGGINILTIHAFCQALLKRFPLEAGVAPGFEVMDEAQASALLRQAQDAQIEALAHADAPAELREALATVAGRISIAEYAELMTKLLSERAWLLARIGDEKGLGRVRRRLARRLGCDKPHETRADETALRLAAKALSGGGTTDKEKARAIAAWLDAAERGSCLDAYRKAFFTDKGDVRKTLASKAAIALMTDIDHVLRTEAERLGAEIDHARGQALVELTCALLRLGLDITERYGAAKRRRAVLDYDDLIVATRRLLEGAESAAWVLYKLDGGIDHVLVDEAQDTNPDQWEVIRRLTEEFFVGESGAGDRERTIFAVGDTKQSIFGFQRADPRKLAEMRLWFEERSRLARKGFESVDLNVSFRSTPAVLDAVDWVFDRPEAARGVAAPGDVIHLPSRKNDPGRVELWPLVAATKAEIDPTEIEPAGGAAKPPAQRLADLIAAHAKSLIGTERRARSDKKGGELLHAGHFMVLVRRRNQFVNALVRALKREQIEVAGVDRLDLAEELAIQDLLAMARFVLLPQDDLNLACLLKSPLIGLDEDQLFTLAWKRSGTLWRALRDRLHEPAFAAAHASLSAWLARADFTTPFDFFAQVLGPEGGRKRLLERLGREASDPIDELLARALQYQQTEVASLQGFLRWFESGGGEIKRDLDANRRQEVRILTVHASKGLQAPIVYLPDTTRVPRDGERLLAAADGETRLWLPRTDDANEAARAWRNEVRERALEEQNRLLYVAMTRAEDRLYVGGWIGTKKQDQGCWYDRIAQGLGASAESETAGDRRQATAKEFDFSSLLGAEGWTGPGFELVNEGRIAIPEQQELALPPTAAPAGWLERPAPAEPDPPTPLAPSQPLPDEHLSQPRAFSPLGVDDSNRWKRGRLLHELLRHLPALPAGERAGAARRFLAQAAHGLRPEEIEQWAAEALAVTETPEHAALFAPASRAEVPLVGTVRTPRGTFTVSGQIDRLAVSESEVLIVDYKTNRPPPAEAAGIPLAYRRQLALYRALLREIYPERSVRAFLLWTSAPRLMEVDAGTLDKSMPYAPVTLPAS</sequence>
<evidence type="ECO:0000256" key="14">
    <source>
        <dbReference type="ARBA" id="ARBA00048988"/>
    </source>
</evidence>
<dbReference type="Gene3D" id="3.40.50.300">
    <property type="entry name" value="P-loop containing nucleotide triphosphate hydrolases"/>
    <property type="match status" value="3"/>
</dbReference>
<evidence type="ECO:0000256" key="4">
    <source>
        <dbReference type="ARBA" id="ARBA00022801"/>
    </source>
</evidence>
<keyword evidence="3" id="KW-0227">DNA damage</keyword>
<evidence type="ECO:0000256" key="8">
    <source>
        <dbReference type="ARBA" id="ARBA00023125"/>
    </source>
</evidence>
<dbReference type="PANTHER" id="PTHR11070:SF2">
    <property type="entry name" value="ATP-DEPENDENT DNA HELICASE SRS2"/>
    <property type="match status" value="1"/>
</dbReference>
<dbReference type="InterPro" id="IPR000212">
    <property type="entry name" value="DNA_helicase_UvrD/REP"/>
</dbReference>
<dbReference type="GO" id="GO:0005524">
    <property type="term" value="F:ATP binding"/>
    <property type="evidence" value="ECO:0007669"/>
    <property type="project" value="UniProtKB-UniRule"/>
</dbReference>
<keyword evidence="2 15" id="KW-0547">Nucleotide-binding</keyword>
<evidence type="ECO:0000313" key="19">
    <source>
        <dbReference type="EMBL" id="SKA32186.1"/>
    </source>
</evidence>
<dbReference type="InterPro" id="IPR011335">
    <property type="entry name" value="Restrct_endonuc-II-like"/>
</dbReference>
<dbReference type="Proteomes" id="UP000190092">
    <property type="component" value="Unassembled WGS sequence"/>
</dbReference>
<evidence type="ECO:0000259" key="18">
    <source>
        <dbReference type="PROSITE" id="PS51217"/>
    </source>
</evidence>
<feature type="binding site" evidence="15">
    <location>
        <begin position="26"/>
        <end position="33"/>
    </location>
    <ligand>
        <name>ATP</name>
        <dbReference type="ChEBI" id="CHEBI:30616"/>
    </ligand>
</feature>
<evidence type="ECO:0000256" key="1">
    <source>
        <dbReference type="ARBA" id="ARBA00022722"/>
    </source>
</evidence>
<evidence type="ECO:0000256" key="16">
    <source>
        <dbReference type="SAM" id="MobiDB-lite"/>
    </source>
</evidence>
<dbReference type="OrthoDB" id="9810135at2"/>
<evidence type="ECO:0000256" key="10">
    <source>
        <dbReference type="ARBA" id="ARBA00023235"/>
    </source>
</evidence>
<evidence type="ECO:0000256" key="2">
    <source>
        <dbReference type="ARBA" id="ARBA00022741"/>
    </source>
</evidence>
<dbReference type="STRING" id="225324.SAMN02745126_05184"/>
<dbReference type="InterPro" id="IPR014016">
    <property type="entry name" value="UvrD-like_ATP-bd"/>
</dbReference>
<dbReference type="AlphaFoldDB" id="A0A1T4SVL1"/>
<feature type="region of interest" description="Disordered" evidence="16">
    <location>
        <begin position="940"/>
        <end position="981"/>
    </location>
</feature>
<dbReference type="GO" id="GO:0004527">
    <property type="term" value="F:exonuclease activity"/>
    <property type="evidence" value="ECO:0007669"/>
    <property type="project" value="UniProtKB-KW"/>
</dbReference>
<reference evidence="20" key="1">
    <citation type="submission" date="2017-02" db="EMBL/GenBank/DDBJ databases">
        <authorList>
            <person name="Varghese N."/>
            <person name="Submissions S."/>
        </authorList>
    </citation>
    <scope>NUCLEOTIDE SEQUENCE [LARGE SCALE GENOMIC DNA]</scope>
    <source>
        <strain evidence="20">ATCC 27094</strain>
    </source>
</reference>
<evidence type="ECO:0000256" key="11">
    <source>
        <dbReference type="ARBA" id="ARBA00034617"/>
    </source>
</evidence>
<dbReference type="GO" id="GO:0005829">
    <property type="term" value="C:cytosol"/>
    <property type="evidence" value="ECO:0007669"/>
    <property type="project" value="TreeGrafter"/>
</dbReference>
<feature type="domain" description="UvrD-like helicase C-terminal" evidence="18">
    <location>
        <begin position="515"/>
        <end position="783"/>
    </location>
</feature>
<gene>
    <name evidence="19" type="ORF">SAMN02745126_05184</name>
</gene>
<comment type="catalytic activity">
    <reaction evidence="11">
        <text>Couples ATP hydrolysis with the unwinding of duplex DNA by translocating in the 3'-5' direction.</text>
        <dbReference type="EC" id="5.6.2.4"/>
    </reaction>
</comment>
<dbReference type="EC" id="5.6.2.4" evidence="12"/>
<dbReference type="Gene3D" id="1.10.486.10">
    <property type="entry name" value="PCRA, domain 4"/>
    <property type="match status" value="1"/>
</dbReference>
<keyword evidence="1" id="KW-0540">Nuclease</keyword>
<dbReference type="InterPro" id="IPR011604">
    <property type="entry name" value="PDDEXK-like_dom_sf"/>
</dbReference>
<evidence type="ECO:0000256" key="6">
    <source>
        <dbReference type="ARBA" id="ARBA00022839"/>
    </source>
</evidence>
<dbReference type="Pfam" id="PF13361">
    <property type="entry name" value="UvrD_C"/>
    <property type="match status" value="1"/>
</dbReference>
<evidence type="ECO:0000256" key="15">
    <source>
        <dbReference type="PROSITE-ProRule" id="PRU00560"/>
    </source>
</evidence>
<evidence type="ECO:0000256" key="9">
    <source>
        <dbReference type="ARBA" id="ARBA00023204"/>
    </source>
</evidence>
<evidence type="ECO:0000256" key="12">
    <source>
        <dbReference type="ARBA" id="ARBA00034808"/>
    </source>
</evidence>
<name>A0A1T4SVL1_9HYPH</name>
<dbReference type="GO" id="GO:0043138">
    <property type="term" value="F:3'-5' DNA helicase activity"/>
    <property type="evidence" value="ECO:0007669"/>
    <property type="project" value="UniProtKB-EC"/>
</dbReference>
<dbReference type="Pfam" id="PF12705">
    <property type="entry name" value="PDDEXK_1"/>
    <property type="match status" value="1"/>
</dbReference>
<dbReference type="GO" id="GO:0033202">
    <property type="term" value="C:DNA helicase complex"/>
    <property type="evidence" value="ECO:0007669"/>
    <property type="project" value="TreeGrafter"/>
</dbReference>
<dbReference type="InterPro" id="IPR038726">
    <property type="entry name" value="PDDEXK_AddAB-type"/>
</dbReference>
<dbReference type="GO" id="GO:0000725">
    <property type="term" value="P:recombinational repair"/>
    <property type="evidence" value="ECO:0007669"/>
    <property type="project" value="TreeGrafter"/>
</dbReference>
<organism evidence="19 20">
    <name type="scientific">Enhydrobacter aerosaccus</name>
    <dbReference type="NCBI Taxonomy" id="225324"/>
    <lineage>
        <taxon>Bacteria</taxon>
        <taxon>Pseudomonadati</taxon>
        <taxon>Pseudomonadota</taxon>
        <taxon>Alphaproteobacteria</taxon>
        <taxon>Hyphomicrobiales</taxon>
        <taxon>Enhydrobacter</taxon>
    </lineage>
</organism>
<evidence type="ECO:0000313" key="20">
    <source>
        <dbReference type="Proteomes" id="UP000190092"/>
    </source>
</evidence>
<dbReference type="SUPFAM" id="SSF52980">
    <property type="entry name" value="Restriction endonuclease-like"/>
    <property type="match status" value="1"/>
</dbReference>
<dbReference type="InterPro" id="IPR027417">
    <property type="entry name" value="P-loop_NTPase"/>
</dbReference>
<evidence type="ECO:0000256" key="13">
    <source>
        <dbReference type="ARBA" id="ARBA00034923"/>
    </source>
</evidence>
<dbReference type="Gene3D" id="3.90.320.10">
    <property type="match status" value="1"/>
</dbReference>
<dbReference type="PANTHER" id="PTHR11070">
    <property type="entry name" value="UVRD / RECB / PCRA DNA HELICASE FAMILY MEMBER"/>
    <property type="match status" value="1"/>
</dbReference>
<accession>A0A1T4SVL1</accession>
<dbReference type="Gene3D" id="3.30.160.800">
    <property type="match status" value="1"/>
</dbReference>
<keyword evidence="7 15" id="KW-0067">ATP-binding</keyword>
<keyword evidence="20" id="KW-1185">Reference proteome</keyword>
<keyword evidence="6" id="KW-0269">Exonuclease</keyword>
<feature type="domain" description="UvrD-like helicase ATP-binding" evidence="17">
    <location>
        <begin position="5"/>
        <end position="479"/>
    </location>
</feature>
<keyword evidence="10" id="KW-0413">Isomerase</keyword>
<dbReference type="Pfam" id="PF00580">
    <property type="entry name" value="UvrD-helicase"/>
    <property type="match status" value="1"/>
</dbReference>
<keyword evidence="8" id="KW-0238">DNA-binding</keyword>
<keyword evidence="9" id="KW-0234">DNA repair</keyword>
<dbReference type="NCBIfam" id="TIGR02784">
    <property type="entry name" value="addA_alphas"/>
    <property type="match status" value="1"/>
</dbReference>
<evidence type="ECO:0000256" key="7">
    <source>
        <dbReference type="ARBA" id="ARBA00022840"/>
    </source>
</evidence>
<dbReference type="PROSITE" id="PS51198">
    <property type="entry name" value="UVRD_HELICASE_ATP_BIND"/>
    <property type="match status" value="1"/>
</dbReference>
<proteinExistence type="predicted"/>
<dbReference type="SUPFAM" id="SSF52540">
    <property type="entry name" value="P-loop containing nucleoside triphosphate hydrolases"/>
    <property type="match status" value="1"/>
</dbReference>